<feature type="domain" description="EF-hand" evidence="2">
    <location>
        <begin position="41"/>
        <end position="72"/>
    </location>
</feature>
<dbReference type="Gene3D" id="1.10.238.10">
    <property type="entry name" value="EF-hand"/>
    <property type="match status" value="1"/>
</dbReference>
<dbReference type="RefSeq" id="WP_160178109.1">
    <property type="nucleotide sequence ID" value="NZ_CP047656.1"/>
</dbReference>
<evidence type="ECO:0000259" key="2">
    <source>
        <dbReference type="PROSITE" id="PS50222"/>
    </source>
</evidence>
<protein>
    <recommendedName>
        <fullName evidence="2">EF-hand domain-containing protein</fullName>
    </recommendedName>
</protein>
<gene>
    <name evidence="3" type="ORF">FX988_00406</name>
</gene>
<name>A0A857JHQ6_9ALTE</name>
<dbReference type="InterPro" id="IPR018247">
    <property type="entry name" value="EF_Hand_1_Ca_BS"/>
</dbReference>
<dbReference type="PROSITE" id="PS50222">
    <property type="entry name" value="EF_HAND_2"/>
    <property type="match status" value="1"/>
</dbReference>
<dbReference type="EMBL" id="CP047656">
    <property type="protein sequence ID" value="QHJ10194.1"/>
    <property type="molecule type" value="Genomic_DNA"/>
</dbReference>
<accession>A0A857JHQ6</accession>
<dbReference type="SUPFAM" id="SSF47473">
    <property type="entry name" value="EF-hand"/>
    <property type="match status" value="1"/>
</dbReference>
<dbReference type="PROSITE" id="PS00018">
    <property type="entry name" value="EF_HAND_1"/>
    <property type="match status" value="1"/>
</dbReference>
<sequence>MRKPIIALAIAMTSMGTVAATDIFAALDVNEDNMLSAKEASIDTTLATIFNDLDSNKDGFVSKKEFSVLQQQ</sequence>
<evidence type="ECO:0000256" key="1">
    <source>
        <dbReference type="SAM" id="SignalP"/>
    </source>
</evidence>
<organism evidence="3 4">
    <name type="scientific">Paraglaciecola mesophila</name>
    <dbReference type="NCBI Taxonomy" id="197222"/>
    <lineage>
        <taxon>Bacteria</taxon>
        <taxon>Pseudomonadati</taxon>
        <taxon>Pseudomonadota</taxon>
        <taxon>Gammaproteobacteria</taxon>
        <taxon>Alteromonadales</taxon>
        <taxon>Alteromonadaceae</taxon>
        <taxon>Paraglaciecola</taxon>
    </lineage>
</organism>
<dbReference type="Proteomes" id="UP000464524">
    <property type="component" value="Chromosome"/>
</dbReference>
<keyword evidence="1" id="KW-0732">Signal</keyword>
<reference evidence="3 4" key="1">
    <citation type="submission" date="2019-12" db="EMBL/GenBank/DDBJ databases">
        <title>Genome sequencing and assembly of endphytes of Porphyra tenera.</title>
        <authorList>
            <person name="Park J.M."/>
            <person name="Shin R."/>
            <person name="Jo S.H."/>
        </authorList>
    </citation>
    <scope>NUCLEOTIDE SEQUENCE [LARGE SCALE GENOMIC DNA]</scope>
    <source>
        <strain evidence="3 4">GPM4</strain>
    </source>
</reference>
<dbReference type="Pfam" id="PF13202">
    <property type="entry name" value="EF-hand_5"/>
    <property type="match status" value="2"/>
</dbReference>
<evidence type="ECO:0000313" key="4">
    <source>
        <dbReference type="Proteomes" id="UP000464524"/>
    </source>
</evidence>
<feature type="chain" id="PRO_5032354262" description="EF-hand domain-containing protein" evidence="1">
    <location>
        <begin position="20"/>
        <end position="72"/>
    </location>
</feature>
<evidence type="ECO:0000313" key="3">
    <source>
        <dbReference type="EMBL" id="QHJ10194.1"/>
    </source>
</evidence>
<dbReference type="InterPro" id="IPR011992">
    <property type="entry name" value="EF-hand-dom_pair"/>
</dbReference>
<dbReference type="AlphaFoldDB" id="A0A857JHQ6"/>
<dbReference type="KEGG" id="pmes:FX988_00406"/>
<dbReference type="OrthoDB" id="6388006at2"/>
<feature type="signal peptide" evidence="1">
    <location>
        <begin position="1"/>
        <end position="19"/>
    </location>
</feature>
<dbReference type="GO" id="GO:0005509">
    <property type="term" value="F:calcium ion binding"/>
    <property type="evidence" value="ECO:0007669"/>
    <property type="project" value="InterPro"/>
</dbReference>
<keyword evidence="4" id="KW-1185">Reference proteome</keyword>
<proteinExistence type="predicted"/>
<dbReference type="InterPro" id="IPR002048">
    <property type="entry name" value="EF_hand_dom"/>
</dbReference>